<dbReference type="EMBL" id="KV453951">
    <property type="protein sequence ID" value="ODV70740.1"/>
    <property type="molecule type" value="Genomic_DNA"/>
</dbReference>
<dbReference type="GO" id="GO:0050440">
    <property type="term" value="F:2-methylcitrate synthase activity"/>
    <property type="evidence" value="ECO:0007669"/>
    <property type="project" value="TreeGrafter"/>
</dbReference>
<evidence type="ECO:0000256" key="3">
    <source>
        <dbReference type="ARBA" id="ARBA00022679"/>
    </source>
</evidence>
<dbReference type="InterPro" id="IPR036969">
    <property type="entry name" value="Citrate_synthase_sf"/>
</dbReference>
<dbReference type="InterPro" id="IPR002020">
    <property type="entry name" value="Citrate_synthase"/>
</dbReference>
<dbReference type="PANTHER" id="PTHR11739">
    <property type="entry name" value="CITRATE SYNTHASE"/>
    <property type="match status" value="1"/>
</dbReference>
<protein>
    <recommendedName>
        <fullName evidence="6">Citrate synthase</fullName>
    </recommendedName>
</protein>
<dbReference type="RefSeq" id="XP_020067779.1">
    <property type="nucleotide sequence ID" value="XM_020213086.1"/>
</dbReference>
<dbReference type="Proteomes" id="UP000094389">
    <property type="component" value="Unassembled WGS sequence"/>
</dbReference>
<keyword evidence="5" id="KW-0496">Mitochondrion</keyword>
<evidence type="ECO:0000313" key="7">
    <source>
        <dbReference type="EMBL" id="ODV70740.1"/>
    </source>
</evidence>
<dbReference type="PANTHER" id="PTHR11739:SF15">
    <property type="entry name" value="CITRATE SYNTHASE 3, MITOCHONDRIAL"/>
    <property type="match status" value="1"/>
</dbReference>
<comment type="subcellular location">
    <subcellularLocation>
        <location evidence="1">Mitochondrion</location>
    </subcellularLocation>
</comment>
<evidence type="ECO:0000256" key="1">
    <source>
        <dbReference type="ARBA" id="ARBA00004173"/>
    </source>
</evidence>
<accession>A0A1E4RU01</accession>
<organism evidence="7 8">
    <name type="scientific">Cyberlindnera jadinii (strain ATCC 18201 / CBS 1600 / BCRC 20928 / JCM 3617 / NBRC 0987 / NRRL Y-1542)</name>
    <name type="common">Torula yeast</name>
    <name type="synonym">Candida utilis</name>
    <dbReference type="NCBI Taxonomy" id="983966"/>
    <lineage>
        <taxon>Eukaryota</taxon>
        <taxon>Fungi</taxon>
        <taxon>Dikarya</taxon>
        <taxon>Ascomycota</taxon>
        <taxon>Saccharomycotina</taxon>
        <taxon>Saccharomycetes</taxon>
        <taxon>Phaffomycetales</taxon>
        <taxon>Phaffomycetaceae</taxon>
        <taxon>Cyberlindnera</taxon>
    </lineage>
</organism>
<dbReference type="AlphaFoldDB" id="A0A1E4RU01"/>
<dbReference type="GO" id="GO:0005759">
    <property type="term" value="C:mitochondrial matrix"/>
    <property type="evidence" value="ECO:0007669"/>
    <property type="project" value="TreeGrafter"/>
</dbReference>
<dbReference type="OrthoDB" id="8017587at2759"/>
<proteinExistence type="inferred from homology"/>
<name>A0A1E4RU01_CYBJN</name>
<dbReference type="InterPro" id="IPR016142">
    <property type="entry name" value="Citrate_synth-like_lrg_a-sub"/>
</dbReference>
<dbReference type="SUPFAM" id="SSF48256">
    <property type="entry name" value="Citrate synthase"/>
    <property type="match status" value="1"/>
</dbReference>
<dbReference type="GO" id="GO:0006099">
    <property type="term" value="P:tricarboxylic acid cycle"/>
    <property type="evidence" value="ECO:0007669"/>
    <property type="project" value="TreeGrafter"/>
</dbReference>
<dbReference type="PROSITE" id="PS00480">
    <property type="entry name" value="CITRATE_SYNTHASE"/>
    <property type="match status" value="1"/>
</dbReference>
<dbReference type="InterPro" id="IPR016143">
    <property type="entry name" value="Citrate_synth-like_sm_a-sub"/>
</dbReference>
<dbReference type="Gene3D" id="1.10.230.10">
    <property type="entry name" value="Cytochrome P450-Terp, domain 2"/>
    <property type="match status" value="1"/>
</dbReference>
<dbReference type="Pfam" id="PF00285">
    <property type="entry name" value="Citrate_synt"/>
    <property type="match status" value="1"/>
</dbReference>
<sequence>MLRRAFSTDIRSTLKAAIPKRVEQLQALRKSEASLGELTVGATIGGMRGYKALFWQSSQVDADLGVTFHGKTISDCQGFLPKCKDELNDPNSEFLPESMFWFLLTGSEPTQQQIDTFSAEIASKSTLPDYLIKVLDSLPTTLHPMTQLSIAISALNNDSQFARAYEKGIPKSDYWEYTLEDSINLIAKLPGVIGKIYSNTYFGGKTLGELDTKSKDWSHNMATVLGYTQDSANVKNLTAAQSQDFINLIRLYCALHADHEGGNVSAHATHLVGSALSDAYLSYSSGVQGLAGPLHGLAAQEVVRFIVEMKKNVTDINDKKQIEDYLWSLLNSKRVIPGYGHGVLRKPDPRFKAMMQFGFNRPEEFQNDDYFQLVNNLSNIAPGVLKEHGKTKNPFPNVDSSSGVLFYHYGLTELLFFTVIFGGSRSMGPLAQLVWDRIYGLPIERPKSVTLEMLQGLK</sequence>
<evidence type="ECO:0000256" key="4">
    <source>
        <dbReference type="ARBA" id="ARBA00022946"/>
    </source>
</evidence>
<dbReference type="PRINTS" id="PR00143">
    <property type="entry name" value="CITRTSNTHASE"/>
</dbReference>
<dbReference type="Gene3D" id="1.10.580.10">
    <property type="entry name" value="Citrate Synthase, domain 1"/>
    <property type="match status" value="1"/>
</dbReference>
<gene>
    <name evidence="7" type="ORF">CYBJADRAFT_132990</name>
</gene>
<dbReference type="InterPro" id="IPR019810">
    <property type="entry name" value="Citrate_synthase_AS"/>
</dbReference>
<dbReference type="GeneID" id="30987482"/>
<keyword evidence="3 6" id="KW-0808">Transferase</keyword>
<comment type="similarity">
    <text evidence="2 6">Belongs to the citrate synthase family.</text>
</comment>
<evidence type="ECO:0000256" key="2">
    <source>
        <dbReference type="ARBA" id="ARBA00010566"/>
    </source>
</evidence>
<dbReference type="NCBIfam" id="NF007128">
    <property type="entry name" value="PRK09569.1"/>
    <property type="match status" value="1"/>
</dbReference>
<keyword evidence="8" id="KW-1185">Reference proteome</keyword>
<evidence type="ECO:0000256" key="5">
    <source>
        <dbReference type="ARBA" id="ARBA00023128"/>
    </source>
</evidence>
<dbReference type="GO" id="GO:0005975">
    <property type="term" value="P:carbohydrate metabolic process"/>
    <property type="evidence" value="ECO:0007669"/>
    <property type="project" value="TreeGrafter"/>
</dbReference>
<evidence type="ECO:0000313" key="8">
    <source>
        <dbReference type="Proteomes" id="UP000094389"/>
    </source>
</evidence>
<reference evidence="7 8" key="1">
    <citation type="journal article" date="2016" name="Proc. Natl. Acad. Sci. U.S.A.">
        <title>Comparative genomics of biotechnologically important yeasts.</title>
        <authorList>
            <person name="Riley R."/>
            <person name="Haridas S."/>
            <person name="Wolfe K.H."/>
            <person name="Lopes M.R."/>
            <person name="Hittinger C.T."/>
            <person name="Goeker M."/>
            <person name="Salamov A.A."/>
            <person name="Wisecaver J.H."/>
            <person name="Long T.M."/>
            <person name="Calvey C.H."/>
            <person name="Aerts A.L."/>
            <person name="Barry K.W."/>
            <person name="Choi C."/>
            <person name="Clum A."/>
            <person name="Coughlan A.Y."/>
            <person name="Deshpande S."/>
            <person name="Douglass A.P."/>
            <person name="Hanson S.J."/>
            <person name="Klenk H.-P."/>
            <person name="LaButti K.M."/>
            <person name="Lapidus A."/>
            <person name="Lindquist E.A."/>
            <person name="Lipzen A.M."/>
            <person name="Meier-Kolthoff J.P."/>
            <person name="Ohm R.A."/>
            <person name="Otillar R.P."/>
            <person name="Pangilinan J.L."/>
            <person name="Peng Y."/>
            <person name="Rokas A."/>
            <person name="Rosa C.A."/>
            <person name="Scheuner C."/>
            <person name="Sibirny A.A."/>
            <person name="Slot J.C."/>
            <person name="Stielow J.B."/>
            <person name="Sun H."/>
            <person name="Kurtzman C.P."/>
            <person name="Blackwell M."/>
            <person name="Grigoriev I.V."/>
            <person name="Jeffries T.W."/>
        </authorList>
    </citation>
    <scope>NUCLEOTIDE SEQUENCE [LARGE SCALE GENOMIC DNA]</scope>
    <source>
        <strain evidence="8">ATCC 18201 / CBS 1600 / BCRC 20928 / JCM 3617 / NBRC 0987 / NRRL Y-1542</strain>
    </source>
</reference>
<evidence type="ECO:0000256" key="6">
    <source>
        <dbReference type="RuleBase" id="RU000441"/>
    </source>
</evidence>
<dbReference type="OMA" id="DWSYNIC"/>
<keyword evidence="4" id="KW-0809">Transit peptide</keyword>
<dbReference type="STRING" id="983966.A0A1E4RU01"/>